<evidence type="ECO:0000259" key="1">
    <source>
        <dbReference type="PROSITE" id="PS50878"/>
    </source>
</evidence>
<dbReference type="InterPro" id="IPR043502">
    <property type="entry name" value="DNA/RNA_pol_sf"/>
</dbReference>
<organism evidence="2 3">
    <name type="scientific">Periplaneta americana</name>
    <name type="common">American cockroach</name>
    <name type="synonym">Blatta americana</name>
    <dbReference type="NCBI Taxonomy" id="6978"/>
    <lineage>
        <taxon>Eukaryota</taxon>
        <taxon>Metazoa</taxon>
        <taxon>Ecdysozoa</taxon>
        <taxon>Arthropoda</taxon>
        <taxon>Hexapoda</taxon>
        <taxon>Insecta</taxon>
        <taxon>Pterygota</taxon>
        <taxon>Neoptera</taxon>
        <taxon>Polyneoptera</taxon>
        <taxon>Dictyoptera</taxon>
        <taxon>Blattodea</taxon>
        <taxon>Blattoidea</taxon>
        <taxon>Blattidae</taxon>
        <taxon>Blattinae</taxon>
        <taxon>Periplaneta</taxon>
    </lineage>
</organism>
<dbReference type="PANTHER" id="PTHR47027">
    <property type="entry name" value="REVERSE TRANSCRIPTASE DOMAIN-CONTAINING PROTEIN"/>
    <property type="match status" value="1"/>
</dbReference>
<dbReference type="SUPFAM" id="SSF56672">
    <property type="entry name" value="DNA/RNA polymerases"/>
    <property type="match status" value="1"/>
</dbReference>
<dbReference type="Gene3D" id="3.30.70.270">
    <property type="match status" value="1"/>
</dbReference>
<dbReference type="InterPro" id="IPR043128">
    <property type="entry name" value="Rev_trsase/Diguanyl_cyclase"/>
</dbReference>
<comment type="caution">
    <text evidence="2">The sequence shown here is derived from an EMBL/GenBank/DDBJ whole genome shotgun (WGS) entry which is preliminary data.</text>
</comment>
<dbReference type="EMBL" id="JAJSOF020000021">
    <property type="protein sequence ID" value="KAJ4436828.1"/>
    <property type="molecule type" value="Genomic_DNA"/>
</dbReference>
<protein>
    <recommendedName>
        <fullName evidence="1">Reverse transcriptase domain-containing protein</fullName>
    </recommendedName>
</protein>
<keyword evidence="3" id="KW-1185">Reference proteome</keyword>
<sequence length="140" mass="16572">MRDLASIVSALDLLHLRREQLEWRCDATTNIKLRNKHSLARTEIKYKVSTEFRITKGLRQVFCLSPTLFKIYLEEVLKGWKKKCRHMGVLVGDKNISTLQFVDDQIILAEDYDDIEYMSRKLIEEYEKSGLKFNFENLII</sequence>
<reference evidence="2 3" key="1">
    <citation type="journal article" date="2022" name="Allergy">
        <title>Genome assembly and annotation of Periplaneta americana reveal a comprehensive cockroach allergen profile.</title>
        <authorList>
            <person name="Wang L."/>
            <person name="Xiong Q."/>
            <person name="Saelim N."/>
            <person name="Wang L."/>
            <person name="Nong W."/>
            <person name="Wan A.T."/>
            <person name="Shi M."/>
            <person name="Liu X."/>
            <person name="Cao Q."/>
            <person name="Hui J.H.L."/>
            <person name="Sookrung N."/>
            <person name="Leung T.F."/>
            <person name="Tungtrongchitr A."/>
            <person name="Tsui S.K.W."/>
        </authorList>
    </citation>
    <scope>NUCLEOTIDE SEQUENCE [LARGE SCALE GENOMIC DNA]</scope>
    <source>
        <strain evidence="2">PWHHKU_190912</strain>
    </source>
</reference>
<evidence type="ECO:0000313" key="2">
    <source>
        <dbReference type="EMBL" id="KAJ4436828.1"/>
    </source>
</evidence>
<evidence type="ECO:0000313" key="3">
    <source>
        <dbReference type="Proteomes" id="UP001148838"/>
    </source>
</evidence>
<gene>
    <name evidence="2" type="ORF">ANN_16960</name>
</gene>
<dbReference type="PANTHER" id="PTHR47027:SF20">
    <property type="entry name" value="REVERSE TRANSCRIPTASE-LIKE PROTEIN WITH RNA-DIRECTED DNA POLYMERASE DOMAIN"/>
    <property type="match status" value="1"/>
</dbReference>
<dbReference type="PROSITE" id="PS50878">
    <property type="entry name" value="RT_POL"/>
    <property type="match status" value="1"/>
</dbReference>
<dbReference type="InterPro" id="IPR000477">
    <property type="entry name" value="RT_dom"/>
</dbReference>
<feature type="domain" description="Reverse transcriptase" evidence="1">
    <location>
        <begin position="1"/>
        <end position="140"/>
    </location>
</feature>
<dbReference type="Proteomes" id="UP001148838">
    <property type="component" value="Unassembled WGS sequence"/>
</dbReference>
<accession>A0ABQ8SRK5</accession>
<proteinExistence type="predicted"/>
<name>A0ABQ8SRK5_PERAM</name>
<dbReference type="Pfam" id="PF00078">
    <property type="entry name" value="RVT_1"/>
    <property type="match status" value="1"/>
</dbReference>